<keyword evidence="2" id="KW-1133">Transmembrane helix</keyword>
<keyword evidence="2" id="KW-0812">Transmembrane</keyword>
<feature type="compositionally biased region" description="Basic and acidic residues" evidence="1">
    <location>
        <begin position="117"/>
        <end position="134"/>
    </location>
</feature>
<name>A0ABW4R9P3_9RHOB</name>
<proteinExistence type="predicted"/>
<dbReference type="NCBIfam" id="TIGR02098">
    <property type="entry name" value="MJ0042_CXXC"/>
    <property type="match status" value="1"/>
</dbReference>
<evidence type="ECO:0000313" key="5">
    <source>
        <dbReference type="Proteomes" id="UP001597213"/>
    </source>
</evidence>
<dbReference type="RefSeq" id="WP_379143903.1">
    <property type="nucleotide sequence ID" value="NZ_JBHUEN010000043.1"/>
</dbReference>
<feature type="domain" description="Zinc finger/thioredoxin putative" evidence="3">
    <location>
        <begin position="1"/>
        <end position="35"/>
    </location>
</feature>
<sequence>MRLTCPRCGANYQIADDLIPAEGREVECSACGNVWQQPGRREATSGTLLLPDPAPLLSRPLSESILSVLREEAAREIDARNAERKAAGRDGEVREAAATDDLRRGQGAQVSGPDPDIWLRDTGVRPSGRQRDTAAYDDAAAQIGPTRSLPEKTPAMPAPTPVREAAPAVSPAPVVAPAQAVAVAGAAETSPAAQPPVAMTPGGARGSGYGRGFGLAVGVSLLLIGGYFALPFADASTPAGARAHALRIQIDEGRLWLHDRVAALTGWSR</sequence>
<accession>A0ABW4R9P3</accession>
<comment type="caution">
    <text evidence="4">The sequence shown here is derived from an EMBL/GenBank/DDBJ whole genome shotgun (WGS) entry which is preliminary data.</text>
</comment>
<gene>
    <name evidence="4" type="ORF">ACFSCT_14635</name>
</gene>
<organism evidence="4 5">
    <name type="scientific">Paracoccus pacificus</name>
    <dbReference type="NCBI Taxonomy" id="1463598"/>
    <lineage>
        <taxon>Bacteria</taxon>
        <taxon>Pseudomonadati</taxon>
        <taxon>Pseudomonadota</taxon>
        <taxon>Alphaproteobacteria</taxon>
        <taxon>Rhodobacterales</taxon>
        <taxon>Paracoccaceae</taxon>
        <taxon>Paracoccus</taxon>
    </lineage>
</organism>
<keyword evidence="2" id="KW-0472">Membrane</keyword>
<dbReference type="EMBL" id="JBHUEN010000043">
    <property type="protein sequence ID" value="MFD1882956.1"/>
    <property type="molecule type" value="Genomic_DNA"/>
</dbReference>
<evidence type="ECO:0000256" key="2">
    <source>
        <dbReference type="SAM" id="Phobius"/>
    </source>
</evidence>
<keyword evidence="5" id="KW-1185">Reference proteome</keyword>
<dbReference type="Pfam" id="PF13717">
    <property type="entry name" value="Zn_ribbon_4"/>
    <property type="match status" value="1"/>
</dbReference>
<protein>
    <submittedName>
        <fullName evidence="4">Zinc-ribbon domain-containing protein</fullName>
    </submittedName>
</protein>
<dbReference type="Proteomes" id="UP001597213">
    <property type="component" value="Unassembled WGS sequence"/>
</dbReference>
<reference evidence="5" key="1">
    <citation type="journal article" date="2019" name="Int. J. Syst. Evol. Microbiol.">
        <title>The Global Catalogue of Microorganisms (GCM) 10K type strain sequencing project: providing services to taxonomists for standard genome sequencing and annotation.</title>
        <authorList>
            <consortium name="The Broad Institute Genomics Platform"/>
            <consortium name="The Broad Institute Genome Sequencing Center for Infectious Disease"/>
            <person name="Wu L."/>
            <person name="Ma J."/>
        </authorList>
    </citation>
    <scope>NUCLEOTIDE SEQUENCE [LARGE SCALE GENOMIC DNA]</scope>
    <source>
        <strain evidence="5">CCUG 56029</strain>
    </source>
</reference>
<feature type="region of interest" description="Disordered" evidence="1">
    <location>
        <begin position="80"/>
        <end position="164"/>
    </location>
</feature>
<feature type="transmembrane region" description="Helical" evidence="2">
    <location>
        <begin position="212"/>
        <end position="230"/>
    </location>
</feature>
<dbReference type="InterPro" id="IPR011723">
    <property type="entry name" value="Znf/thioredoxin_put"/>
</dbReference>
<feature type="compositionally biased region" description="Basic and acidic residues" evidence="1">
    <location>
        <begin position="80"/>
        <end position="104"/>
    </location>
</feature>
<evidence type="ECO:0000256" key="1">
    <source>
        <dbReference type="SAM" id="MobiDB-lite"/>
    </source>
</evidence>
<evidence type="ECO:0000259" key="3">
    <source>
        <dbReference type="Pfam" id="PF13717"/>
    </source>
</evidence>
<evidence type="ECO:0000313" key="4">
    <source>
        <dbReference type="EMBL" id="MFD1882956.1"/>
    </source>
</evidence>